<sequence>MNSLKCHCLANLGGMMSSSKTIYLYIHFNNDRSKR</sequence>
<evidence type="ECO:0000313" key="1">
    <source>
        <dbReference type="EMBL" id="DAF92054.1"/>
    </source>
</evidence>
<name>A0A8S5UCF6_9CAUD</name>
<accession>A0A8S5UCF6</accession>
<organism evidence="1">
    <name type="scientific">Podoviridae sp. ctZkC8</name>
    <dbReference type="NCBI Taxonomy" id="2825259"/>
    <lineage>
        <taxon>Viruses</taxon>
        <taxon>Duplodnaviria</taxon>
        <taxon>Heunggongvirae</taxon>
        <taxon>Uroviricota</taxon>
        <taxon>Caudoviricetes</taxon>
    </lineage>
</organism>
<reference evidence="1" key="1">
    <citation type="journal article" date="2021" name="Proc. Natl. Acad. Sci. U.S.A.">
        <title>A Catalog of Tens of Thousands of Viruses from Human Metagenomes Reveals Hidden Associations with Chronic Diseases.</title>
        <authorList>
            <person name="Tisza M.J."/>
            <person name="Buck C.B."/>
        </authorList>
    </citation>
    <scope>NUCLEOTIDE SEQUENCE</scope>
    <source>
        <strain evidence="1">CtZkC8</strain>
    </source>
</reference>
<protein>
    <submittedName>
        <fullName evidence="1">Uncharacterized protein</fullName>
    </submittedName>
</protein>
<proteinExistence type="predicted"/>
<dbReference type="EMBL" id="BK016062">
    <property type="protein sequence ID" value="DAF92054.1"/>
    <property type="molecule type" value="Genomic_DNA"/>
</dbReference>